<dbReference type="InterPro" id="IPR009045">
    <property type="entry name" value="Zn_M74/Hedgehog-like"/>
</dbReference>
<name>A0A3N2C6L7_9MICO</name>
<dbReference type="GO" id="GO:0004180">
    <property type="term" value="F:carboxypeptidase activity"/>
    <property type="evidence" value="ECO:0007669"/>
    <property type="project" value="UniProtKB-KW"/>
</dbReference>
<evidence type="ECO:0000313" key="4">
    <source>
        <dbReference type="Proteomes" id="UP000266915"/>
    </source>
</evidence>
<evidence type="ECO:0000313" key="3">
    <source>
        <dbReference type="EMBL" id="ROR83162.1"/>
    </source>
</evidence>
<evidence type="ECO:0000256" key="1">
    <source>
        <dbReference type="SAM" id="MobiDB-lite"/>
    </source>
</evidence>
<dbReference type="Pfam" id="PF02557">
    <property type="entry name" value="VanY"/>
    <property type="match status" value="1"/>
</dbReference>
<dbReference type="InterPro" id="IPR052179">
    <property type="entry name" value="DD-CPase-like"/>
</dbReference>
<dbReference type="AlphaFoldDB" id="A0A3N2C6L7"/>
<comment type="caution">
    <text evidence="3">The sequence shown here is derived from an EMBL/GenBank/DDBJ whole genome shotgun (WGS) entry which is preliminary data.</text>
</comment>
<dbReference type="EMBL" id="RKHL01000001">
    <property type="protein sequence ID" value="ROR83162.1"/>
    <property type="molecule type" value="Genomic_DNA"/>
</dbReference>
<proteinExistence type="predicted"/>
<keyword evidence="3" id="KW-0645">Protease</keyword>
<feature type="compositionally biased region" description="Low complexity" evidence="1">
    <location>
        <begin position="29"/>
        <end position="43"/>
    </location>
</feature>
<dbReference type="GO" id="GO:0006508">
    <property type="term" value="P:proteolysis"/>
    <property type="evidence" value="ECO:0007669"/>
    <property type="project" value="InterPro"/>
</dbReference>
<feature type="domain" description="D-alanyl-D-alanine carboxypeptidase-like core" evidence="2">
    <location>
        <begin position="112"/>
        <end position="233"/>
    </location>
</feature>
<reference evidence="3 4" key="1">
    <citation type="submission" date="2018-11" db="EMBL/GenBank/DDBJ databases">
        <title>Sequencing the genomes of 1000 actinobacteria strains.</title>
        <authorList>
            <person name="Klenk H.-P."/>
        </authorList>
    </citation>
    <scope>NUCLEOTIDE SEQUENCE [LARGE SCALE GENOMIC DNA]</scope>
    <source>
        <strain evidence="3 4">DSM 14012</strain>
    </source>
</reference>
<dbReference type="Gene3D" id="3.30.1380.10">
    <property type="match status" value="1"/>
</dbReference>
<protein>
    <submittedName>
        <fullName evidence="3">D-Ala-D-Ala carboxypeptidase</fullName>
    </submittedName>
</protein>
<dbReference type="PANTHER" id="PTHR34385:SF1">
    <property type="entry name" value="PEPTIDOGLYCAN L-ALANYL-D-GLUTAMATE ENDOPEPTIDASE CWLK"/>
    <property type="match status" value="1"/>
</dbReference>
<dbReference type="SUPFAM" id="SSF55166">
    <property type="entry name" value="Hedgehog/DD-peptidase"/>
    <property type="match status" value="1"/>
</dbReference>
<gene>
    <name evidence="3" type="ORF">EDD42_3268</name>
</gene>
<dbReference type="InterPro" id="IPR058193">
    <property type="entry name" value="VanY/YodJ_core_dom"/>
</dbReference>
<keyword evidence="3" id="KW-0378">Hydrolase</keyword>
<organism evidence="3 4">
    <name type="scientific">Plantibacter flavus</name>
    <dbReference type="NCBI Taxonomy" id="150123"/>
    <lineage>
        <taxon>Bacteria</taxon>
        <taxon>Bacillati</taxon>
        <taxon>Actinomycetota</taxon>
        <taxon>Actinomycetes</taxon>
        <taxon>Micrococcales</taxon>
        <taxon>Microbacteriaceae</taxon>
        <taxon>Plantibacter</taxon>
    </lineage>
</organism>
<keyword evidence="4" id="KW-1185">Reference proteome</keyword>
<accession>A0A3N2C6L7</accession>
<sequence length="262" mass="27587">MIALSVLAAALAILLVVLVVNIAGGATPTPAAATKTPSATPSVTPTPTPTPTPTETVPVAPPAPPAFDKAAYSIDDPLSPWVVVNKTRPLNPVDYTPPDLVSVPVAHTWDPLLRAEAAAAIVQLFDTASAEAGLSLASNSAYRSYSSQVSVYDSEPDDSTTARPGYSEHQTGWTMDIGAESGNCSLNTCFGDTAEGQWLAANAYRFGFLLRYPADKVDVTGFSFEPWHYRYIGVPLATEMHNTGVTTLEEFFGLPAAPGYLA</sequence>
<evidence type="ECO:0000259" key="2">
    <source>
        <dbReference type="Pfam" id="PF02557"/>
    </source>
</evidence>
<dbReference type="InterPro" id="IPR003709">
    <property type="entry name" value="VanY-like_core_dom"/>
</dbReference>
<feature type="region of interest" description="Disordered" evidence="1">
    <location>
        <begin position="29"/>
        <end position="62"/>
    </location>
</feature>
<dbReference type="CDD" id="cd14852">
    <property type="entry name" value="LD-carboxypeptidase"/>
    <property type="match status" value="1"/>
</dbReference>
<dbReference type="PANTHER" id="PTHR34385">
    <property type="entry name" value="D-ALANYL-D-ALANINE CARBOXYPEPTIDASE"/>
    <property type="match status" value="1"/>
</dbReference>
<dbReference type="Proteomes" id="UP000266915">
    <property type="component" value="Unassembled WGS sequence"/>
</dbReference>
<keyword evidence="3" id="KW-0121">Carboxypeptidase</keyword>